<dbReference type="EMBL" id="BSPD01000023">
    <property type="protein sequence ID" value="GLS25174.1"/>
    <property type="molecule type" value="Genomic_DNA"/>
</dbReference>
<evidence type="ECO:0000313" key="3">
    <source>
        <dbReference type="EMBL" id="GLS25174.1"/>
    </source>
</evidence>
<organism evidence="3 4">
    <name type="scientific">Marinibactrum halimedae</name>
    <dbReference type="NCBI Taxonomy" id="1444977"/>
    <lineage>
        <taxon>Bacteria</taxon>
        <taxon>Pseudomonadati</taxon>
        <taxon>Pseudomonadota</taxon>
        <taxon>Gammaproteobacteria</taxon>
        <taxon>Cellvibrionales</taxon>
        <taxon>Cellvibrionaceae</taxon>
        <taxon>Marinibactrum</taxon>
    </lineage>
</organism>
<dbReference type="InterPro" id="IPR012341">
    <property type="entry name" value="6hp_glycosidase-like_sf"/>
</dbReference>
<comment type="similarity">
    <text evidence="1">Belongs to the N-acylglucosamine 2-epimerase family.</text>
</comment>
<dbReference type="GO" id="GO:0016853">
    <property type="term" value="F:isomerase activity"/>
    <property type="evidence" value="ECO:0007669"/>
    <property type="project" value="UniProtKB-KW"/>
</dbReference>
<dbReference type="PANTHER" id="PTHR15108">
    <property type="entry name" value="N-ACYLGLUCOSAMINE-2-EPIMERASE"/>
    <property type="match status" value="1"/>
</dbReference>
<dbReference type="GO" id="GO:0005975">
    <property type="term" value="P:carbohydrate metabolic process"/>
    <property type="evidence" value="ECO:0007669"/>
    <property type="project" value="InterPro"/>
</dbReference>
<name>A0AA37WKX4_9GAMM</name>
<dbReference type="RefSeq" id="WP_232595287.1">
    <property type="nucleotide sequence ID" value="NZ_BSPD01000023.1"/>
</dbReference>
<dbReference type="FunFam" id="1.50.10.10:FF:000057">
    <property type="entry name" value="N-acylglucosamine 2-epimerase"/>
    <property type="match status" value="1"/>
</dbReference>
<keyword evidence="2" id="KW-0413">Isomerase</keyword>
<evidence type="ECO:0000313" key="4">
    <source>
        <dbReference type="Proteomes" id="UP001156870"/>
    </source>
</evidence>
<protein>
    <submittedName>
        <fullName evidence="3">N-acylglucosamine 2-epimerase</fullName>
    </submittedName>
</protein>
<accession>A0AA37WKX4</accession>
<reference evidence="3 4" key="1">
    <citation type="journal article" date="2014" name="Int. J. Syst. Evol. Microbiol.">
        <title>Complete genome sequence of Corynebacterium casei LMG S-19264T (=DSM 44701T), isolated from a smear-ripened cheese.</title>
        <authorList>
            <consortium name="US DOE Joint Genome Institute (JGI-PGF)"/>
            <person name="Walter F."/>
            <person name="Albersmeier A."/>
            <person name="Kalinowski J."/>
            <person name="Ruckert C."/>
        </authorList>
    </citation>
    <scope>NUCLEOTIDE SEQUENCE [LARGE SCALE GENOMIC DNA]</scope>
    <source>
        <strain evidence="3 4">NBRC 110095</strain>
    </source>
</reference>
<dbReference type="Gene3D" id="1.50.10.10">
    <property type="match status" value="1"/>
</dbReference>
<dbReference type="InterPro" id="IPR008928">
    <property type="entry name" value="6-hairpin_glycosidase_sf"/>
</dbReference>
<proteinExistence type="inferred from homology"/>
<evidence type="ECO:0000256" key="1">
    <source>
        <dbReference type="ARBA" id="ARBA00008558"/>
    </source>
</evidence>
<dbReference type="InterPro" id="IPR010819">
    <property type="entry name" value="AGE/CE"/>
</dbReference>
<dbReference type="Pfam" id="PF07221">
    <property type="entry name" value="GlcNAc_2-epim"/>
    <property type="match status" value="1"/>
</dbReference>
<gene>
    <name evidence="3" type="ORF">GCM10007877_08880</name>
</gene>
<sequence length="404" mass="46967">MNSSINSSGNAFFSDAFLVEHCDSILDFYTSRVVDNSGGYHQNYYDDGTVFDSDFKQLVSSTRIVVNYATAAMIYDNANYLEIARHGLAFIEQTHWQPETSTYAWTLRNNQPEDMTQQAYGYAFVLLAYAAARKAGIVTTNEPLLKVYELLEARFWQNDFGLYADEISPEGKLSDYRGQNSNMHLCEAMLAAYEASSEPLFLQRAEQLAENIAFRQAKLTDNLIWEHYQSDFQPDWDYNRDDPKNLYRPWGFQPGHQTEWTKLLLILHRHSPNQKWVDQAKHLFDAAYKTAWDEECGGLIYGFDPEGKWCDDDKYFWVQAESFAAAAMLYDVTGDEIYREYYNALWQYSWDHFVDHDHGAWYRVLRRNNEKMSNEKSAAGAKCDYHTLGACYEVLRVLKHPKLV</sequence>
<dbReference type="AlphaFoldDB" id="A0AA37WKX4"/>
<comment type="caution">
    <text evidence="3">The sequence shown here is derived from an EMBL/GenBank/DDBJ whole genome shotgun (WGS) entry which is preliminary data.</text>
</comment>
<dbReference type="Proteomes" id="UP001156870">
    <property type="component" value="Unassembled WGS sequence"/>
</dbReference>
<dbReference type="SUPFAM" id="SSF48208">
    <property type="entry name" value="Six-hairpin glycosidases"/>
    <property type="match status" value="1"/>
</dbReference>
<keyword evidence="4" id="KW-1185">Reference proteome</keyword>
<evidence type="ECO:0000256" key="2">
    <source>
        <dbReference type="ARBA" id="ARBA00023235"/>
    </source>
</evidence>